<dbReference type="EMBL" id="CAJVQC010030455">
    <property type="protein sequence ID" value="CAG8745638.1"/>
    <property type="molecule type" value="Genomic_DNA"/>
</dbReference>
<name>A0ACA9QCJ2_9GLOM</name>
<organism evidence="1 2">
    <name type="scientific">Racocetra persica</name>
    <dbReference type="NCBI Taxonomy" id="160502"/>
    <lineage>
        <taxon>Eukaryota</taxon>
        <taxon>Fungi</taxon>
        <taxon>Fungi incertae sedis</taxon>
        <taxon>Mucoromycota</taxon>
        <taxon>Glomeromycotina</taxon>
        <taxon>Glomeromycetes</taxon>
        <taxon>Diversisporales</taxon>
        <taxon>Gigasporaceae</taxon>
        <taxon>Racocetra</taxon>
    </lineage>
</organism>
<keyword evidence="2" id="KW-1185">Reference proteome</keyword>
<evidence type="ECO:0000313" key="1">
    <source>
        <dbReference type="EMBL" id="CAG8745638.1"/>
    </source>
</evidence>
<accession>A0ACA9QCJ2</accession>
<feature type="non-terminal residue" evidence="1">
    <location>
        <position position="1"/>
    </location>
</feature>
<proteinExistence type="predicted"/>
<evidence type="ECO:0000313" key="2">
    <source>
        <dbReference type="Proteomes" id="UP000789920"/>
    </source>
</evidence>
<protein>
    <submittedName>
        <fullName evidence="1">17046_t:CDS:1</fullName>
    </submittedName>
</protein>
<dbReference type="Proteomes" id="UP000789920">
    <property type="component" value="Unassembled WGS sequence"/>
</dbReference>
<reference evidence="1" key="1">
    <citation type="submission" date="2021-06" db="EMBL/GenBank/DDBJ databases">
        <authorList>
            <person name="Kallberg Y."/>
            <person name="Tangrot J."/>
            <person name="Rosling A."/>
        </authorList>
    </citation>
    <scope>NUCLEOTIDE SEQUENCE</scope>
    <source>
        <strain evidence="1">MA461A</strain>
    </source>
</reference>
<comment type="caution">
    <text evidence="1">The sequence shown here is derived from an EMBL/GenBank/DDBJ whole genome shotgun (WGS) entry which is preliminary data.</text>
</comment>
<gene>
    <name evidence="1" type="ORF">RPERSI_LOCUS13622</name>
</gene>
<sequence length="167" mass="19475">DENAQQCNFCDQIILSGNEFIDNLLIKLNKQSVFLEFIPYEQFGNVTYLAKGGFSEIYKATYSHGIKNYWDNQKKVFVINNDSTTVVLKSLNNSKIISNDFLNELKNYFQCSDGNNYDILKYYGITQHSETQNYMIVMAFASNGDLHNYISKNFFKLTWYQKLSILQ</sequence>